<dbReference type="Proteomes" id="UP000008311">
    <property type="component" value="Unassembled WGS sequence"/>
</dbReference>
<evidence type="ECO:0000313" key="26">
    <source>
        <dbReference type="EMBL" id="EEF32790.1"/>
    </source>
</evidence>
<keyword evidence="17 23" id="KW-0472">Membrane</keyword>
<evidence type="ECO:0000259" key="25">
    <source>
        <dbReference type="PROSITE" id="PS50011"/>
    </source>
</evidence>
<keyword evidence="9" id="KW-0808">Transferase</keyword>
<dbReference type="SUPFAM" id="SSF52047">
    <property type="entry name" value="RNI-like"/>
    <property type="match status" value="1"/>
</dbReference>
<evidence type="ECO:0000256" key="16">
    <source>
        <dbReference type="ARBA" id="ARBA00022989"/>
    </source>
</evidence>
<keyword evidence="8" id="KW-0433">Leucine-rich repeat</keyword>
<keyword evidence="5" id="KW-1003">Cell membrane</keyword>
<dbReference type="EMBL" id="EQ974145">
    <property type="protein sequence ID" value="EEF32790.1"/>
    <property type="molecule type" value="Genomic_DNA"/>
</dbReference>
<evidence type="ECO:0000256" key="14">
    <source>
        <dbReference type="ARBA" id="ARBA00022777"/>
    </source>
</evidence>
<reference evidence="27" key="1">
    <citation type="journal article" date="2010" name="Nat. Biotechnol.">
        <title>Draft genome sequence of the oilseed species Ricinus communis.</title>
        <authorList>
            <person name="Chan A.P."/>
            <person name="Crabtree J."/>
            <person name="Zhao Q."/>
            <person name="Lorenzi H."/>
            <person name="Orvis J."/>
            <person name="Puiu D."/>
            <person name="Melake-Berhan A."/>
            <person name="Jones K.M."/>
            <person name="Redman J."/>
            <person name="Chen G."/>
            <person name="Cahoon E.B."/>
            <person name="Gedil M."/>
            <person name="Stanke M."/>
            <person name="Haas B.J."/>
            <person name="Wortman J.R."/>
            <person name="Fraser-Liggett C.M."/>
            <person name="Ravel J."/>
            <person name="Rabinowicz P.D."/>
        </authorList>
    </citation>
    <scope>NUCLEOTIDE SEQUENCE [LARGE SCALE GENOMIC DNA]</scope>
    <source>
        <strain evidence="27">cv. Hale</strain>
    </source>
</reference>
<comment type="catalytic activity">
    <reaction evidence="21">
        <text>L-seryl-[protein] + ATP = O-phospho-L-seryl-[protein] + ADP + H(+)</text>
        <dbReference type="Rhea" id="RHEA:17989"/>
        <dbReference type="Rhea" id="RHEA-COMP:9863"/>
        <dbReference type="Rhea" id="RHEA-COMP:11604"/>
        <dbReference type="ChEBI" id="CHEBI:15378"/>
        <dbReference type="ChEBI" id="CHEBI:29999"/>
        <dbReference type="ChEBI" id="CHEBI:30616"/>
        <dbReference type="ChEBI" id="CHEBI:83421"/>
        <dbReference type="ChEBI" id="CHEBI:456216"/>
        <dbReference type="EC" id="2.7.11.1"/>
    </reaction>
</comment>
<sequence length="1028" mass="112130">MKLSGISIFILLWVLFLKMIQLSCSSLSGRGNETDRLSLLAFKAHITDDPLHILSSWNESLHFCKWSGITCGSRHQRVIEIDLESSRLSGSLTAFIGNLSFLRVLNLQNNSLSHYIPQEIGRLFRLRTLILRRNSFSGEIPVNISYCSNLLTLRLGRNNLTGKLPAELKSLSKLQMFEFEINYLTGEISPSFSNLSSLEIIYGTRNNFHGEIPNSIGQLKSLQTFSLGGSNFSGVIPPSIFNLSSLTILSVPINQLHGNLPPDLGQSLPKLEVLRLYANKFSGSIPPTISNASNLVALDVSQNNFTGKVPSLARLHNLSYIGIHKNNLGNGEDDDLSFLYTLANNTNLEILAITENNLGGVLPEMLSNFSTKLVHMAFGRNKIRGRIPSEIDNLIRLEALGFERNELTGSIPSSLGKLKNLIKLYLNDNNISGSIPSSLGNITSLSTISLKVNNLEGSIPSSLGNCQQMLLMDLSRNNLSGTIPKELISIPSLSISLDLSENQFTGSLPMEVGGLVNLGYLDVSKNKLSGEIPKSLGSCTRLETLYLQGNAFQGTIPVSLSSLRGINDLNLSHNNLTGQIPNFFAEFKSLEKLDLSYNDFEGEVPAEGVFKNASAFSISGNKNLCGGIPEINLPRCTLNKSMKPKTSHKLRLIIVVACCGVVGVLLLTSALLFCCLKMRKNKEASGSSLDIFFQKVSYQNLLKATDGFSSANLIGAGSFGSVYKGILAPDETIIAVKVLNLQHKGASRSFMTECQALANVRHRNLVKVLTACSSSDFEENDFKALVYEYMVNGSLEEWLHPTQNPDQDQPPRILSLIERLSISIDVASALDYLHNQCQVPVVHCDLKPSNILLDSDMTAHVGDFGLARFLIAAPHHSSPSSSIGIRGTVGYAAPEYGMGSDVSTYGDVYTYGILLLELFTGKKPTDAMFKDGLNLHILAKMAMPDRLALAADPFLLITEDEGTSASATSASHRITCIARDKVLGCLNSILKIGVDCSAESPRDRMDISDVANELVRIRNILLETGKHR</sequence>
<name>B9SUC9_RICCO</name>
<evidence type="ECO:0000256" key="2">
    <source>
        <dbReference type="ARBA" id="ARBA00004479"/>
    </source>
</evidence>
<dbReference type="FunFam" id="1.10.510.10:FF:000358">
    <property type="entry name" value="Putative leucine-rich repeat receptor-like serine/threonine-protein kinase"/>
    <property type="match status" value="1"/>
</dbReference>
<keyword evidence="18 26" id="KW-0675">Receptor</keyword>
<evidence type="ECO:0000256" key="7">
    <source>
        <dbReference type="ARBA" id="ARBA00022553"/>
    </source>
</evidence>
<evidence type="ECO:0000256" key="21">
    <source>
        <dbReference type="ARBA" id="ARBA00048679"/>
    </source>
</evidence>
<proteinExistence type="inferred from homology"/>
<dbReference type="InterPro" id="IPR008271">
    <property type="entry name" value="Ser/Thr_kinase_AS"/>
</dbReference>
<dbReference type="Gene3D" id="3.80.10.10">
    <property type="entry name" value="Ribonuclease Inhibitor"/>
    <property type="match status" value="4"/>
</dbReference>
<keyword evidence="26" id="KW-0560">Oxidoreductase</keyword>
<evidence type="ECO:0000256" key="8">
    <source>
        <dbReference type="ARBA" id="ARBA00022614"/>
    </source>
</evidence>
<evidence type="ECO:0000256" key="17">
    <source>
        <dbReference type="ARBA" id="ARBA00023136"/>
    </source>
</evidence>
<evidence type="ECO:0000256" key="10">
    <source>
        <dbReference type="ARBA" id="ARBA00022692"/>
    </source>
</evidence>
<dbReference type="InterPro" id="IPR011009">
    <property type="entry name" value="Kinase-like_dom_sf"/>
</dbReference>
<dbReference type="EC" id="2.7.11.1" evidence="4"/>
<evidence type="ECO:0000256" key="19">
    <source>
        <dbReference type="ARBA" id="ARBA00023180"/>
    </source>
</evidence>
<evidence type="ECO:0000256" key="24">
    <source>
        <dbReference type="SAM" id="SignalP"/>
    </source>
</evidence>
<keyword evidence="15 22" id="KW-0067">ATP-binding</keyword>
<evidence type="ECO:0000256" key="6">
    <source>
        <dbReference type="ARBA" id="ARBA00022527"/>
    </source>
</evidence>
<dbReference type="OMA" id="RITCIAR"/>
<dbReference type="KEGG" id="rcu:8260132"/>
<dbReference type="FunFam" id="3.80.10.10:FF:000288">
    <property type="entry name" value="LRR receptor-like serine/threonine-protein kinase EFR"/>
    <property type="match status" value="1"/>
</dbReference>
<dbReference type="InterPro" id="IPR051809">
    <property type="entry name" value="Plant_receptor-like_S/T_kinase"/>
</dbReference>
<feature type="domain" description="Protein kinase" evidence="25">
    <location>
        <begin position="708"/>
        <end position="1022"/>
    </location>
</feature>
<dbReference type="GO" id="GO:0016491">
    <property type="term" value="F:oxidoreductase activity"/>
    <property type="evidence" value="ECO:0007669"/>
    <property type="project" value="UniProtKB-KW"/>
</dbReference>
<evidence type="ECO:0000256" key="9">
    <source>
        <dbReference type="ARBA" id="ARBA00022679"/>
    </source>
</evidence>
<dbReference type="Gene3D" id="1.10.510.10">
    <property type="entry name" value="Transferase(Phosphotransferase) domain 1"/>
    <property type="match status" value="1"/>
</dbReference>
<evidence type="ECO:0000256" key="15">
    <source>
        <dbReference type="ARBA" id="ARBA00022840"/>
    </source>
</evidence>
<dbReference type="GO" id="GO:0106310">
    <property type="term" value="F:protein serine kinase activity"/>
    <property type="evidence" value="ECO:0007669"/>
    <property type="project" value="RHEA"/>
</dbReference>
<dbReference type="Pfam" id="PF00560">
    <property type="entry name" value="LRR_1"/>
    <property type="match status" value="7"/>
</dbReference>
<comment type="subcellular location">
    <subcellularLocation>
        <location evidence="1">Cell membrane</location>
        <topology evidence="1">Single-pass membrane protein</topology>
    </subcellularLocation>
    <subcellularLocation>
        <location evidence="2">Membrane</location>
        <topology evidence="2">Single-pass type I membrane protein</topology>
    </subcellularLocation>
</comment>
<dbReference type="InParanoid" id="B9SUC9"/>
<dbReference type="InterPro" id="IPR013210">
    <property type="entry name" value="LRR_N_plant-typ"/>
</dbReference>
<dbReference type="PANTHER" id="PTHR27008">
    <property type="entry name" value="OS04G0122200 PROTEIN"/>
    <property type="match status" value="1"/>
</dbReference>
<accession>B9SUC9</accession>
<dbReference type="SMART" id="SM00220">
    <property type="entry name" value="S_TKc"/>
    <property type="match status" value="1"/>
</dbReference>
<evidence type="ECO:0000256" key="18">
    <source>
        <dbReference type="ARBA" id="ARBA00023170"/>
    </source>
</evidence>
<evidence type="ECO:0000256" key="12">
    <source>
        <dbReference type="ARBA" id="ARBA00022737"/>
    </source>
</evidence>
<keyword evidence="10 23" id="KW-0812">Transmembrane</keyword>
<dbReference type="InterPro" id="IPR003591">
    <property type="entry name" value="Leu-rich_rpt_typical-subtyp"/>
</dbReference>
<evidence type="ECO:0000256" key="23">
    <source>
        <dbReference type="SAM" id="Phobius"/>
    </source>
</evidence>
<evidence type="ECO:0000256" key="1">
    <source>
        <dbReference type="ARBA" id="ARBA00004162"/>
    </source>
</evidence>
<keyword evidence="12" id="KW-0677">Repeat</keyword>
<evidence type="ECO:0000256" key="20">
    <source>
        <dbReference type="ARBA" id="ARBA00047899"/>
    </source>
</evidence>
<keyword evidence="14" id="KW-0418">Kinase</keyword>
<evidence type="ECO:0000256" key="22">
    <source>
        <dbReference type="PROSITE-ProRule" id="PRU10141"/>
    </source>
</evidence>
<evidence type="ECO:0000256" key="11">
    <source>
        <dbReference type="ARBA" id="ARBA00022729"/>
    </source>
</evidence>
<protein>
    <recommendedName>
        <fullName evidence="4">non-specific serine/threonine protein kinase</fullName>
        <ecNumber evidence="4">2.7.11.1</ecNumber>
    </recommendedName>
</protein>
<evidence type="ECO:0000256" key="3">
    <source>
        <dbReference type="ARBA" id="ARBA00008684"/>
    </source>
</evidence>
<dbReference type="InterPro" id="IPR017441">
    <property type="entry name" value="Protein_kinase_ATP_BS"/>
</dbReference>
<dbReference type="Pfam" id="PF13855">
    <property type="entry name" value="LRR_8"/>
    <property type="match status" value="1"/>
</dbReference>
<dbReference type="SUPFAM" id="SSF56112">
    <property type="entry name" value="Protein kinase-like (PK-like)"/>
    <property type="match status" value="1"/>
</dbReference>
<keyword evidence="11 24" id="KW-0732">Signal</keyword>
<dbReference type="InterPro" id="IPR000719">
    <property type="entry name" value="Prot_kinase_dom"/>
</dbReference>
<gene>
    <name evidence="26" type="ORF">RCOM_0722100</name>
</gene>
<evidence type="ECO:0000256" key="4">
    <source>
        <dbReference type="ARBA" id="ARBA00012513"/>
    </source>
</evidence>
<keyword evidence="16 23" id="KW-1133">Transmembrane helix</keyword>
<comment type="catalytic activity">
    <reaction evidence="20">
        <text>L-threonyl-[protein] + ATP = O-phospho-L-threonyl-[protein] + ADP + H(+)</text>
        <dbReference type="Rhea" id="RHEA:46608"/>
        <dbReference type="Rhea" id="RHEA-COMP:11060"/>
        <dbReference type="Rhea" id="RHEA-COMP:11605"/>
        <dbReference type="ChEBI" id="CHEBI:15378"/>
        <dbReference type="ChEBI" id="CHEBI:30013"/>
        <dbReference type="ChEBI" id="CHEBI:30616"/>
        <dbReference type="ChEBI" id="CHEBI:61977"/>
        <dbReference type="ChEBI" id="CHEBI:456216"/>
        <dbReference type="EC" id="2.7.11.1"/>
    </reaction>
</comment>
<keyword evidence="13 22" id="KW-0547">Nucleotide-binding</keyword>
<dbReference type="InterPro" id="IPR032675">
    <property type="entry name" value="LRR_dom_sf"/>
</dbReference>
<dbReference type="PROSITE" id="PS50011">
    <property type="entry name" value="PROTEIN_KINASE_DOM"/>
    <property type="match status" value="1"/>
</dbReference>
<feature type="signal peptide" evidence="24">
    <location>
        <begin position="1"/>
        <end position="25"/>
    </location>
</feature>
<dbReference type="AlphaFoldDB" id="B9SUC9"/>
<dbReference type="PROSITE" id="PS00108">
    <property type="entry name" value="PROTEIN_KINASE_ST"/>
    <property type="match status" value="1"/>
</dbReference>
<dbReference type="PANTHER" id="PTHR27008:SF596">
    <property type="entry name" value="OS02G0215500 PROTEIN"/>
    <property type="match status" value="1"/>
</dbReference>
<evidence type="ECO:0000313" key="27">
    <source>
        <dbReference type="Proteomes" id="UP000008311"/>
    </source>
</evidence>
<dbReference type="Pfam" id="PF00069">
    <property type="entry name" value="Pkinase"/>
    <property type="match status" value="1"/>
</dbReference>
<dbReference type="FunFam" id="3.80.10.10:FF:000676">
    <property type="entry name" value="LRR receptor-like serine/threonine-protein kinase FLS2"/>
    <property type="match status" value="1"/>
</dbReference>
<comment type="similarity">
    <text evidence="3">Belongs to the protein kinase superfamily. Ser/Thr protein kinase family.</text>
</comment>
<dbReference type="Gene3D" id="3.30.200.20">
    <property type="entry name" value="Phosphorylase Kinase, domain 1"/>
    <property type="match status" value="1"/>
</dbReference>
<keyword evidence="7" id="KW-0597">Phosphoprotein</keyword>
<dbReference type="Pfam" id="PF08263">
    <property type="entry name" value="LRRNT_2"/>
    <property type="match status" value="1"/>
</dbReference>
<feature type="chain" id="PRO_5002889656" description="non-specific serine/threonine protein kinase" evidence="24">
    <location>
        <begin position="26"/>
        <end position="1028"/>
    </location>
</feature>
<evidence type="ECO:0000256" key="5">
    <source>
        <dbReference type="ARBA" id="ARBA00022475"/>
    </source>
</evidence>
<feature type="transmembrane region" description="Helical" evidence="23">
    <location>
        <begin position="652"/>
        <end position="676"/>
    </location>
</feature>
<dbReference type="GO" id="GO:0004674">
    <property type="term" value="F:protein serine/threonine kinase activity"/>
    <property type="evidence" value="ECO:0007669"/>
    <property type="project" value="UniProtKB-KW"/>
</dbReference>
<dbReference type="OrthoDB" id="676979at2759"/>
<dbReference type="eggNOG" id="ENOG502QPYS">
    <property type="taxonomic scope" value="Eukaryota"/>
</dbReference>
<feature type="binding site" evidence="22">
    <location>
        <position position="737"/>
    </location>
    <ligand>
        <name>ATP</name>
        <dbReference type="ChEBI" id="CHEBI:30616"/>
    </ligand>
</feature>
<keyword evidence="19" id="KW-0325">Glycoprotein</keyword>
<dbReference type="FunFam" id="3.30.200.20:FF:000432">
    <property type="entry name" value="LRR receptor-like serine/threonine-protein kinase EFR"/>
    <property type="match status" value="1"/>
</dbReference>
<dbReference type="GO" id="GO:0005524">
    <property type="term" value="F:ATP binding"/>
    <property type="evidence" value="ECO:0007669"/>
    <property type="project" value="UniProtKB-UniRule"/>
</dbReference>
<dbReference type="PROSITE" id="PS00107">
    <property type="entry name" value="PROTEIN_KINASE_ATP"/>
    <property type="match status" value="1"/>
</dbReference>
<evidence type="ECO:0000256" key="13">
    <source>
        <dbReference type="ARBA" id="ARBA00022741"/>
    </source>
</evidence>
<keyword evidence="27" id="KW-1185">Reference proteome</keyword>
<dbReference type="InterPro" id="IPR001611">
    <property type="entry name" value="Leu-rich_rpt"/>
</dbReference>
<organism evidence="26 27">
    <name type="scientific">Ricinus communis</name>
    <name type="common">Castor bean</name>
    <dbReference type="NCBI Taxonomy" id="3988"/>
    <lineage>
        <taxon>Eukaryota</taxon>
        <taxon>Viridiplantae</taxon>
        <taxon>Streptophyta</taxon>
        <taxon>Embryophyta</taxon>
        <taxon>Tracheophyta</taxon>
        <taxon>Spermatophyta</taxon>
        <taxon>Magnoliopsida</taxon>
        <taxon>eudicotyledons</taxon>
        <taxon>Gunneridae</taxon>
        <taxon>Pentapetalae</taxon>
        <taxon>rosids</taxon>
        <taxon>fabids</taxon>
        <taxon>Malpighiales</taxon>
        <taxon>Euphorbiaceae</taxon>
        <taxon>Acalyphoideae</taxon>
        <taxon>Acalypheae</taxon>
        <taxon>Ricinus</taxon>
    </lineage>
</organism>
<dbReference type="SUPFAM" id="SSF52058">
    <property type="entry name" value="L domain-like"/>
    <property type="match status" value="1"/>
</dbReference>
<dbReference type="GO" id="GO:0005886">
    <property type="term" value="C:plasma membrane"/>
    <property type="evidence" value="ECO:0007669"/>
    <property type="project" value="UniProtKB-SubCell"/>
</dbReference>
<keyword evidence="6" id="KW-0723">Serine/threonine-protein kinase</keyword>
<dbReference type="FunFam" id="3.80.10.10:FF:000383">
    <property type="entry name" value="Leucine-rich repeat receptor protein kinase EMS1"/>
    <property type="match status" value="1"/>
</dbReference>
<dbReference type="SMART" id="SM00369">
    <property type="entry name" value="LRR_TYP"/>
    <property type="match status" value="6"/>
</dbReference>